<accession>A0A2V3ILG8</accession>
<comment type="caution">
    <text evidence="1">The sequence shown here is derived from an EMBL/GenBank/DDBJ whole genome shotgun (WGS) entry which is preliminary data.</text>
</comment>
<sequence length="75" mass="8317">MATILTHRGQYVYFEETVFHCSPSYEPISFRPNLVLKPQPGSSLMTGSVRNISAARAEALCQNLDFPLEEVSVAT</sequence>
<dbReference type="Proteomes" id="UP000247409">
    <property type="component" value="Unassembled WGS sequence"/>
</dbReference>
<keyword evidence="2" id="KW-1185">Reference proteome</keyword>
<dbReference type="AlphaFoldDB" id="A0A2V3ILG8"/>
<evidence type="ECO:0000313" key="1">
    <source>
        <dbReference type="EMBL" id="PXF42934.1"/>
    </source>
</evidence>
<organism evidence="1 2">
    <name type="scientific">Gracilariopsis chorda</name>
    <dbReference type="NCBI Taxonomy" id="448386"/>
    <lineage>
        <taxon>Eukaryota</taxon>
        <taxon>Rhodophyta</taxon>
        <taxon>Florideophyceae</taxon>
        <taxon>Rhodymeniophycidae</taxon>
        <taxon>Gracilariales</taxon>
        <taxon>Gracilariaceae</taxon>
        <taxon>Gracilariopsis</taxon>
    </lineage>
</organism>
<evidence type="ECO:0000313" key="2">
    <source>
        <dbReference type="Proteomes" id="UP000247409"/>
    </source>
</evidence>
<gene>
    <name evidence="1" type="ORF">BWQ96_07312</name>
</gene>
<protein>
    <submittedName>
        <fullName evidence="1">Uncharacterized protein</fullName>
    </submittedName>
</protein>
<name>A0A2V3ILG8_9FLOR</name>
<proteinExistence type="predicted"/>
<reference evidence="1 2" key="1">
    <citation type="journal article" date="2018" name="Mol. Biol. Evol.">
        <title>Analysis of the draft genome of the red seaweed Gracilariopsis chorda provides insights into genome size evolution in Rhodophyta.</title>
        <authorList>
            <person name="Lee J."/>
            <person name="Yang E.C."/>
            <person name="Graf L."/>
            <person name="Yang J.H."/>
            <person name="Qiu H."/>
            <person name="Zel Zion U."/>
            <person name="Chan C.X."/>
            <person name="Stephens T.G."/>
            <person name="Weber A.P.M."/>
            <person name="Boo G.H."/>
            <person name="Boo S.M."/>
            <person name="Kim K.M."/>
            <person name="Shin Y."/>
            <person name="Jung M."/>
            <person name="Lee S.J."/>
            <person name="Yim H.S."/>
            <person name="Lee J.H."/>
            <person name="Bhattacharya D."/>
            <person name="Yoon H.S."/>
        </authorList>
    </citation>
    <scope>NUCLEOTIDE SEQUENCE [LARGE SCALE GENOMIC DNA]</scope>
    <source>
        <strain evidence="1 2">SKKU-2015</strain>
        <tissue evidence="1">Whole body</tissue>
    </source>
</reference>
<dbReference type="EMBL" id="NBIV01000144">
    <property type="protein sequence ID" value="PXF42934.1"/>
    <property type="molecule type" value="Genomic_DNA"/>
</dbReference>